<organism evidence="3 4">
    <name type="scientific">Marichromatium gracile</name>
    <name type="common">Chromatium gracile</name>
    <dbReference type="NCBI Taxonomy" id="1048"/>
    <lineage>
        <taxon>Bacteria</taxon>
        <taxon>Pseudomonadati</taxon>
        <taxon>Pseudomonadota</taxon>
        <taxon>Gammaproteobacteria</taxon>
        <taxon>Chromatiales</taxon>
        <taxon>Chromatiaceae</taxon>
        <taxon>Marichromatium</taxon>
    </lineage>
</organism>
<dbReference type="Gene3D" id="1.10.287.470">
    <property type="entry name" value="Helix hairpin bin"/>
    <property type="match status" value="1"/>
</dbReference>
<name>A0A4R4ADL6_MARGR</name>
<dbReference type="Gene3D" id="2.40.50.100">
    <property type="match status" value="1"/>
</dbReference>
<comment type="caution">
    <text evidence="3">The sequence shown here is derived from an EMBL/GenBank/DDBJ whole genome shotgun (WGS) entry which is preliminary data.</text>
</comment>
<dbReference type="AlphaFoldDB" id="A0A4R4ADL6"/>
<dbReference type="SUPFAM" id="SSF111369">
    <property type="entry name" value="HlyD-like secretion proteins"/>
    <property type="match status" value="1"/>
</dbReference>
<protein>
    <submittedName>
        <fullName evidence="3">RND family efflux transporter MFP subunit</fullName>
    </submittedName>
</protein>
<evidence type="ECO:0000313" key="3">
    <source>
        <dbReference type="EMBL" id="TCW37183.1"/>
    </source>
</evidence>
<proteinExistence type="inferred from homology"/>
<evidence type="ECO:0000259" key="2">
    <source>
        <dbReference type="Pfam" id="PF25973"/>
    </source>
</evidence>
<dbReference type="InterPro" id="IPR006143">
    <property type="entry name" value="RND_pump_MFP"/>
</dbReference>
<dbReference type="InterPro" id="IPR058647">
    <property type="entry name" value="BSH_CzcB-like"/>
</dbReference>
<dbReference type="NCBIfam" id="TIGR01730">
    <property type="entry name" value="RND_mfp"/>
    <property type="match status" value="1"/>
</dbReference>
<dbReference type="GO" id="GO:0015562">
    <property type="term" value="F:efflux transmembrane transporter activity"/>
    <property type="evidence" value="ECO:0007669"/>
    <property type="project" value="TreeGrafter"/>
</dbReference>
<dbReference type="PANTHER" id="PTHR30469:SF15">
    <property type="entry name" value="HLYD FAMILY OF SECRETION PROTEINS"/>
    <property type="match status" value="1"/>
</dbReference>
<evidence type="ECO:0000256" key="1">
    <source>
        <dbReference type="ARBA" id="ARBA00009477"/>
    </source>
</evidence>
<gene>
    <name evidence="3" type="ORF">EDC29_103382</name>
</gene>
<sequence length="334" mass="36266">MMLRMFITGVLLLLPELVGAESPLPVTTVELGAVLVHPVREAPAEAVALNDTRLGAEINGVIAAIDVAVGDRVERGQVLARVDCTPHRIEVARARAALDAGRATLEFSELQLDNARRLSERRSISQEELDKREADARTRKAELDRLQAALDAAEYTASKCTIAAPLNAVVIERIASVGDYAVPGTQILRLLDDENVEVSAKVQEQDLDGLEAAAEMRFAGRLRDHPVRLRTVLPLLERRLRTYEVRLRFAAEPAPPGATGRLRWRVGGGRIPADLLVQRDGGLGVFVLADGHARFLPLPEARAGHPAATSLAPATRLIVDGRFRVEDGQAVRVD</sequence>
<evidence type="ECO:0000313" key="4">
    <source>
        <dbReference type="Proteomes" id="UP000295247"/>
    </source>
</evidence>
<dbReference type="Proteomes" id="UP000295247">
    <property type="component" value="Unassembled WGS sequence"/>
</dbReference>
<dbReference type="EMBL" id="SMDC01000003">
    <property type="protein sequence ID" value="TCW37183.1"/>
    <property type="molecule type" value="Genomic_DNA"/>
</dbReference>
<dbReference type="PANTHER" id="PTHR30469">
    <property type="entry name" value="MULTIDRUG RESISTANCE PROTEIN MDTA"/>
    <property type="match status" value="1"/>
</dbReference>
<dbReference type="Pfam" id="PF25973">
    <property type="entry name" value="BSH_CzcB"/>
    <property type="match status" value="1"/>
</dbReference>
<dbReference type="Gene3D" id="2.40.30.170">
    <property type="match status" value="1"/>
</dbReference>
<reference evidence="3 4" key="1">
    <citation type="submission" date="2019-03" db="EMBL/GenBank/DDBJ databases">
        <title>Genomic Encyclopedia of Type Strains, Phase IV (KMG-IV): sequencing the most valuable type-strain genomes for metagenomic binning, comparative biology and taxonomic classification.</title>
        <authorList>
            <person name="Goeker M."/>
        </authorList>
    </citation>
    <scope>NUCLEOTIDE SEQUENCE [LARGE SCALE GENOMIC DNA]</scope>
    <source>
        <strain evidence="3 4">DSM 203</strain>
    </source>
</reference>
<dbReference type="GO" id="GO:1990281">
    <property type="term" value="C:efflux pump complex"/>
    <property type="evidence" value="ECO:0007669"/>
    <property type="project" value="TreeGrafter"/>
</dbReference>
<dbReference type="RefSeq" id="WP_123140107.1">
    <property type="nucleotide sequence ID" value="NZ_NRRH01000047.1"/>
</dbReference>
<accession>A0A4R4ADL6</accession>
<feature type="domain" description="CzcB-like barrel-sandwich hybrid" evidence="2">
    <location>
        <begin position="56"/>
        <end position="190"/>
    </location>
</feature>
<comment type="similarity">
    <text evidence="1">Belongs to the membrane fusion protein (MFP) (TC 8.A.1) family.</text>
</comment>